<accession>A0ACB9KZQ0</accession>
<evidence type="ECO:0000313" key="2">
    <source>
        <dbReference type="Proteomes" id="UP001057402"/>
    </source>
</evidence>
<proteinExistence type="predicted"/>
<evidence type="ECO:0000313" key="1">
    <source>
        <dbReference type="EMBL" id="KAI4302579.1"/>
    </source>
</evidence>
<keyword evidence="2" id="KW-1185">Reference proteome</keyword>
<name>A0ACB9KZQ0_9MYRT</name>
<organism evidence="1 2">
    <name type="scientific">Melastoma candidum</name>
    <dbReference type="NCBI Taxonomy" id="119954"/>
    <lineage>
        <taxon>Eukaryota</taxon>
        <taxon>Viridiplantae</taxon>
        <taxon>Streptophyta</taxon>
        <taxon>Embryophyta</taxon>
        <taxon>Tracheophyta</taxon>
        <taxon>Spermatophyta</taxon>
        <taxon>Magnoliopsida</taxon>
        <taxon>eudicotyledons</taxon>
        <taxon>Gunneridae</taxon>
        <taxon>Pentapetalae</taxon>
        <taxon>rosids</taxon>
        <taxon>malvids</taxon>
        <taxon>Myrtales</taxon>
        <taxon>Melastomataceae</taxon>
        <taxon>Melastomatoideae</taxon>
        <taxon>Melastomateae</taxon>
        <taxon>Melastoma</taxon>
    </lineage>
</organism>
<comment type="caution">
    <text evidence="1">The sequence shown here is derived from an EMBL/GenBank/DDBJ whole genome shotgun (WGS) entry which is preliminary data.</text>
</comment>
<dbReference type="EMBL" id="CM042891">
    <property type="protein sequence ID" value="KAI4302579.1"/>
    <property type="molecule type" value="Genomic_DNA"/>
</dbReference>
<dbReference type="Proteomes" id="UP001057402">
    <property type="component" value="Chromosome 12"/>
</dbReference>
<reference evidence="2" key="1">
    <citation type="journal article" date="2023" name="Front. Plant Sci.">
        <title>Chromosomal-level genome assembly of Melastoma candidum provides insights into trichome evolution.</title>
        <authorList>
            <person name="Zhong Y."/>
            <person name="Wu W."/>
            <person name="Sun C."/>
            <person name="Zou P."/>
            <person name="Liu Y."/>
            <person name="Dai S."/>
            <person name="Zhou R."/>
        </authorList>
    </citation>
    <scope>NUCLEOTIDE SEQUENCE [LARGE SCALE GENOMIC DNA]</scope>
</reference>
<sequence>METSEAAGDVTGEEDLPRNSRSTEGSSFRESPGTSLEKRICPETPDLLRVLVSGSRGHLDSPWVRPGIFQLAGEECVGKKELRRGWPGRPRPAAAKREDGIRGHRCGWVQERWGVSSPSSALVLGEDLGRELLGDDRIWRIAAAVVEELGEKGGWLATTGSRVAVRRRPGKSFLGVSKDCLGGDAGRPREYGGSGMRGWRASGSVLCLSCIEDVAPYPLHRGTRFKEQGEVIFSFSGDCYLIVSSYCVQVSQLPGNYSEECCVRSLGVNGKSKKPGVYNYSSKIDNARLEAKGSTVISTFANQRRSPVTLERELRKRTSKMPDQHMIDAEEVSS</sequence>
<protein>
    <submittedName>
        <fullName evidence="1">Uncharacterized protein</fullName>
    </submittedName>
</protein>
<gene>
    <name evidence="1" type="ORF">MLD38_038305</name>
</gene>